<dbReference type="GO" id="GO:0016020">
    <property type="term" value="C:membrane"/>
    <property type="evidence" value="ECO:0007669"/>
    <property type="project" value="InterPro"/>
</dbReference>
<dbReference type="EMBL" id="FOLO01000063">
    <property type="protein sequence ID" value="SFD49991.1"/>
    <property type="molecule type" value="Genomic_DNA"/>
</dbReference>
<evidence type="ECO:0000313" key="3">
    <source>
        <dbReference type="Proteomes" id="UP000198862"/>
    </source>
</evidence>
<accession>A0A1I1SUG0</accession>
<evidence type="ECO:0000256" key="1">
    <source>
        <dbReference type="SAM" id="Phobius"/>
    </source>
</evidence>
<keyword evidence="1" id="KW-1133">Transmembrane helix</keyword>
<dbReference type="Pfam" id="PF03203">
    <property type="entry name" value="MerC"/>
    <property type="match status" value="1"/>
</dbReference>
<dbReference type="GO" id="GO:0015097">
    <property type="term" value="F:mercury ion transmembrane transporter activity"/>
    <property type="evidence" value="ECO:0007669"/>
    <property type="project" value="InterPro"/>
</dbReference>
<dbReference type="RefSeq" id="WP_245763903.1">
    <property type="nucleotide sequence ID" value="NZ_FOLO01000063.1"/>
</dbReference>
<feature type="transmembrane region" description="Helical" evidence="1">
    <location>
        <begin position="45"/>
        <end position="67"/>
    </location>
</feature>
<feature type="transmembrane region" description="Helical" evidence="1">
    <location>
        <begin position="74"/>
        <end position="96"/>
    </location>
</feature>
<feature type="transmembrane region" description="Helical" evidence="1">
    <location>
        <begin position="12"/>
        <end position="39"/>
    </location>
</feature>
<proteinExistence type="predicted"/>
<gene>
    <name evidence="2" type="ORF">SAMN02745724_04687</name>
</gene>
<dbReference type="Proteomes" id="UP000198862">
    <property type="component" value="Unassembled WGS sequence"/>
</dbReference>
<protein>
    <submittedName>
        <fullName evidence="2">MerC mercury resistance protein</fullName>
    </submittedName>
</protein>
<name>A0A1I1SUG0_9GAMM</name>
<organism evidence="2 3">
    <name type="scientific">Pseudoalteromonas denitrificans DSM 6059</name>
    <dbReference type="NCBI Taxonomy" id="1123010"/>
    <lineage>
        <taxon>Bacteria</taxon>
        <taxon>Pseudomonadati</taxon>
        <taxon>Pseudomonadota</taxon>
        <taxon>Gammaproteobacteria</taxon>
        <taxon>Alteromonadales</taxon>
        <taxon>Pseudoalteromonadaceae</taxon>
        <taxon>Pseudoalteromonas</taxon>
    </lineage>
</organism>
<sequence>MKLQLLSDNTAIGLSMLCIAHCLFLPIILIFIPSISAVLFLNNELFHQVLLYMIVTISSVALLIGFINHKNHWILFLGCFGLLLLILAVFLSHAIIGEYGEITLTVIGSSILTLGHIKNYKQRHLHCNNFTENAFKI</sequence>
<feature type="transmembrane region" description="Helical" evidence="1">
    <location>
        <begin position="102"/>
        <end position="120"/>
    </location>
</feature>
<dbReference type="AlphaFoldDB" id="A0A1I1SUG0"/>
<keyword evidence="3" id="KW-1185">Reference proteome</keyword>
<keyword evidence="1" id="KW-0472">Membrane</keyword>
<keyword evidence="1" id="KW-0812">Transmembrane</keyword>
<reference evidence="2 3" key="1">
    <citation type="submission" date="2016-10" db="EMBL/GenBank/DDBJ databases">
        <authorList>
            <person name="de Groot N.N."/>
        </authorList>
    </citation>
    <scope>NUCLEOTIDE SEQUENCE [LARGE SCALE GENOMIC DNA]</scope>
    <source>
        <strain evidence="2 3">DSM 6059</strain>
    </source>
</reference>
<evidence type="ECO:0000313" key="2">
    <source>
        <dbReference type="EMBL" id="SFD49991.1"/>
    </source>
</evidence>
<dbReference type="InterPro" id="IPR004891">
    <property type="entry name" value="Mercury-R_MerC"/>
</dbReference>
<dbReference type="STRING" id="1123010.SAMN02745724_04687"/>